<dbReference type="Pfam" id="PF05157">
    <property type="entry name" value="MshEN"/>
    <property type="match status" value="1"/>
</dbReference>
<dbReference type="STRING" id="483547.GSUB_03410"/>
<dbReference type="AlphaFoldDB" id="A0A0B5FUM3"/>
<dbReference type="EMBL" id="CP010311">
    <property type="protein sequence ID" value="AJF07885.1"/>
    <property type="molecule type" value="Genomic_DNA"/>
</dbReference>
<dbReference type="Proteomes" id="UP000035036">
    <property type="component" value="Chromosome"/>
</dbReference>
<name>A0A0B5FUM3_9BACT</name>
<dbReference type="GO" id="GO:0005524">
    <property type="term" value="F:ATP binding"/>
    <property type="evidence" value="ECO:0007669"/>
    <property type="project" value="UniProtKB-KW"/>
</dbReference>
<dbReference type="PANTHER" id="PTHR30258:SF1">
    <property type="entry name" value="PROTEIN TRANSPORT PROTEIN HOFB HOMOLOG"/>
    <property type="match status" value="1"/>
</dbReference>
<evidence type="ECO:0000256" key="2">
    <source>
        <dbReference type="ARBA" id="ARBA00022741"/>
    </source>
</evidence>
<dbReference type="SMART" id="SM00382">
    <property type="entry name" value="AAA"/>
    <property type="match status" value="1"/>
</dbReference>
<dbReference type="OrthoDB" id="9805147at2"/>
<dbReference type="GO" id="GO:0005886">
    <property type="term" value="C:plasma membrane"/>
    <property type="evidence" value="ECO:0007669"/>
    <property type="project" value="TreeGrafter"/>
</dbReference>
<dbReference type="KEGG" id="gsb:GSUB_03410"/>
<evidence type="ECO:0000313" key="6">
    <source>
        <dbReference type="Proteomes" id="UP000035036"/>
    </source>
</evidence>
<dbReference type="SUPFAM" id="SSF52540">
    <property type="entry name" value="P-loop containing nucleoside triphosphate hydrolases"/>
    <property type="match status" value="1"/>
</dbReference>
<evidence type="ECO:0000259" key="4">
    <source>
        <dbReference type="PROSITE" id="PS00662"/>
    </source>
</evidence>
<dbReference type="SUPFAM" id="SSF160246">
    <property type="entry name" value="EspE N-terminal domain-like"/>
    <property type="match status" value="1"/>
</dbReference>
<organism evidence="5 6">
    <name type="scientific">Geoalkalibacter subterraneus</name>
    <dbReference type="NCBI Taxonomy" id="483547"/>
    <lineage>
        <taxon>Bacteria</taxon>
        <taxon>Pseudomonadati</taxon>
        <taxon>Thermodesulfobacteriota</taxon>
        <taxon>Desulfuromonadia</taxon>
        <taxon>Desulfuromonadales</taxon>
        <taxon>Geoalkalibacteraceae</taxon>
        <taxon>Geoalkalibacter</taxon>
    </lineage>
</organism>
<evidence type="ECO:0000256" key="3">
    <source>
        <dbReference type="ARBA" id="ARBA00022840"/>
    </source>
</evidence>
<dbReference type="InterPro" id="IPR027417">
    <property type="entry name" value="P-loop_NTPase"/>
</dbReference>
<accession>A0A0B5FUM3</accession>
<dbReference type="InterPro" id="IPR003593">
    <property type="entry name" value="AAA+_ATPase"/>
</dbReference>
<evidence type="ECO:0000313" key="5">
    <source>
        <dbReference type="EMBL" id="AJF07885.1"/>
    </source>
</evidence>
<gene>
    <name evidence="5" type="ORF">GSUB_03410</name>
</gene>
<keyword evidence="2" id="KW-0547">Nucleotide-binding</keyword>
<dbReference type="PANTHER" id="PTHR30258">
    <property type="entry name" value="TYPE II SECRETION SYSTEM PROTEIN GSPE-RELATED"/>
    <property type="match status" value="1"/>
</dbReference>
<feature type="domain" description="Bacterial type II secretion system protein E" evidence="4">
    <location>
        <begin position="551"/>
        <end position="565"/>
    </location>
</feature>
<dbReference type="InterPro" id="IPR007831">
    <property type="entry name" value="T2SS_GspE_N"/>
</dbReference>
<reference evidence="5 6" key="1">
    <citation type="journal article" date="2015" name="Genome Announc.">
        <title>Genomes of Geoalkalibacter ferrihydriticus Z-0531T and Geoalkalibacter subterraneus Red1T, Two Haloalkaliphilic Metal-Reducing Deltaproteobacteria.</title>
        <authorList>
            <person name="Badalamenti J.P."/>
            <person name="Krajmalnik-Brown R."/>
            <person name="Torres C.I."/>
            <person name="Bond D.R."/>
        </authorList>
    </citation>
    <scope>NUCLEOTIDE SEQUENCE [LARGE SCALE GENOMIC DNA]</scope>
    <source>
        <strain evidence="5 6">Red1</strain>
    </source>
</reference>
<keyword evidence="3" id="KW-0067">ATP-binding</keyword>
<keyword evidence="6" id="KW-1185">Reference proteome</keyword>
<proteinExistence type="inferred from homology"/>
<dbReference type="Pfam" id="PF00437">
    <property type="entry name" value="T2SSE"/>
    <property type="match status" value="1"/>
</dbReference>
<protein>
    <submittedName>
        <fullName evidence="5">Type II secretion system protein E</fullName>
    </submittedName>
</protein>
<dbReference type="Gene3D" id="3.30.450.90">
    <property type="match status" value="1"/>
</dbReference>
<dbReference type="InterPro" id="IPR001482">
    <property type="entry name" value="T2SS/T4SS_dom"/>
</dbReference>
<dbReference type="InterPro" id="IPR037257">
    <property type="entry name" value="T2SS_E_N_sf"/>
</dbReference>
<dbReference type="CDD" id="cd01129">
    <property type="entry name" value="PulE-GspE-like"/>
    <property type="match status" value="1"/>
</dbReference>
<dbReference type="HOGENOM" id="CLU_013446_10_1_7"/>
<evidence type="ECO:0000256" key="1">
    <source>
        <dbReference type="ARBA" id="ARBA00006611"/>
    </source>
</evidence>
<dbReference type="Gene3D" id="3.40.50.300">
    <property type="entry name" value="P-loop containing nucleotide triphosphate hydrolases"/>
    <property type="match status" value="1"/>
</dbReference>
<dbReference type="PROSITE" id="PS00662">
    <property type="entry name" value="T2SP_E"/>
    <property type="match status" value="1"/>
</dbReference>
<sequence length="743" mass="83052">MDGGETEARLARPFQPRENEIEVILEAQDLRMAYPLYDLSCIKFHGKSPAGVDGDSRWEEIELISGEKFHVQIMGRSKYPLGFYGLPASVESPYKSIFFTFHGIKKSRGEKPLGRILEDSGAVRPPDMERALAEQKKLRKRRVGDILAEENQLDHQQIDQEITRAHSQGKIPKNVRVGDILVAAGLVTREQVEHALKTQEKGKKKKIGTLLIEMGLITEDQLLSALATKFGLRLVNLEETEPSQDALAALPREVATRMQVVPVEIHGRTLVVATSQPTDPTISENLRFSTNYQIELVVSRSDQILEAIENHYVRTDSQVRELIGELSDSAIIEDEEADDSQFSESDSQIISLVNKILIDAYKKEVSDIHFEPGLGKLPLSVRYRIDGVCQVVHKVSPAYKHAIISRVKIMARLDIAEHRRPQSGKILLRYEGKKVEFRVEITPTVGGNEDAVLRILAASKPLPLLQMGFSDKNRQGFEEILAKPYGIILCVGPTGSGKTTTLHSALGHINKPDRKIWTAEDPVEITQPGLRQVQVHSKIGFGFKEALRSFLRADPDVIMIGEMRDAETAKTAIEASLTGHLVFSTLHTNSAPETVVRLIEMGMDAFNFADAMLGILAQRLARRLCEQCRAPYQPSRQEYDELVHAYGEKWYEKHGLPVYEDGLKLMKPVGCRTCNNTGYRGRIAIHELLTGSEPLKTGIKKGMMAQDLRNLAIEEGMTTLKMDGIQKVFAGHTDLQQVLRVCI</sequence>
<comment type="similarity">
    <text evidence="1">Belongs to the GSP E family.</text>
</comment>
<dbReference type="Gene3D" id="3.30.300.160">
    <property type="entry name" value="Type II secretion system, protein E, N-terminal domain"/>
    <property type="match status" value="1"/>
</dbReference>
<dbReference type="GO" id="GO:0016887">
    <property type="term" value="F:ATP hydrolysis activity"/>
    <property type="evidence" value="ECO:0007669"/>
    <property type="project" value="TreeGrafter"/>
</dbReference>